<reference evidence="1" key="1">
    <citation type="journal article" date="2015" name="Nature">
        <title>Complex archaea that bridge the gap between prokaryotes and eukaryotes.</title>
        <authorList>
            <person name="Spang A."/>
            <person name="Saw J.H."/>
            <person name="Jorgensen S.L."/>
            <person name="Zaremba-Niedzwiedzka K."/>
            <person name="Martijn J."/>
            <person name="Lind A.E."/>
            <person name="van Eijk R."/>
            <person name="Schleper C."/>
            <person name="Guy L."/>
            <person name="Ettema T.J."/>
        </authorList>
    </citation>
    <scope>NUCLEOTIDE SEQUENCE</scope>
</reference>
<accession>A0A0F9B258</accession>
<feature type="non-terminal residue" evidence="1">
    <location>
        <position position="31"/>
    </location>
</feature>
<comment type="caution">
    <text evidence="1">The sequence shown here is derived from an EMBL/GenBank/DDBJ whole genome shotgun (WGS) entry which is preliminary data.</text>
</comment>
<name>A0A0F9B258_9ZZZZ</name>
<evidence type="ECO:0000313" key="1">
    <source>
        <dbReference type="EMBL" id="KKK78631.1"/>
    </source>
</evidence>
<proteinExistence type="predicted"/>
<protein>
    <submittedName>
        <fullName evidence="1">Uncharacterized protein</fullName>
    </submittedName>
</protein>
<dbReference type="EMBL" id="LAZR01054405">
    <property type="protein sequence ID" value="KKK78631.1"/>
    <property type="molecule type" value="Genomic_DNA"/>
</dbReference>
<dbReference type="AlphaFoldDB" id="A0A0F9B258"/>
<organism evidence="1">
    <name type="scientific">marine sediment metagenome</name>
    <dbReference type="NCBI Taxonomy" id="412755"/>
    <lineage>
        <taxon>unclassified sequences</taxon>
        <taxon>metagenomes</taxon>
        <taxon>ecological metagenomes</taxon>
    </lineage>
</organism>
<gene>
    <name evidence="1" type="ORF">LCGC14_2841620</name>
</gene>
<sequence>MKLKIRQEHILLLLILVLGTILRTYKLQDIP</sequence>